<protein>
    <submittedName>
        <fullName evidence="4">Uncharacterized protein</fullName>
    </submittedName>
</protein>
<evidence type="ECO:0000259" key="3">
    <source>
        <dbReference type="Pfam" id="PF19343"/>
    </source>
</evidence>
<reference evidence="5" key="2">
    <citation type="submission" date="2015-01" db="EMBL/GenBank/DDBJ databases">
        <title>Evolutionary Origins and Diversification of the Mycorrhizal Mutualists.</title>
        <authorList>
            <consortium name="DOE Joint Genome Institute"/>
            <consortium name="Mycorrhizal Genomics Consortium"/>
            <person name="Kohler A."/>
            <person name="Kuo A."/>
            <person name="Nagy L.G."/>
            <person name="Floudas D."/>
            <person name="Copeland A."/>
            <person name="Barry K.W."/>
            <person name="Cichocki N."/>
            <person name="Veneault-Fourrey C."/>
            <person name="LaButti K."/>
            <person name="Lindquist E.A."/>
            <person name="Lipzen A."/>
            <person name="Lundell T."/>
            <person name="Morin E."/>
            <person name="Murat C."/>
            <person name="Riley R."/>
            <person name="Ohm R."/>
            <person name="Sun H."/>
            <person name="Tunlid A."/>
            <person name="Henrissat B."/>
            <person name="Grigoriev I.V."/>
            <person name="Hibbett D.S."/>
            <person name="Martin F."/>
        </authorList>
    </citation>
    <scope>NUCLEOTIDE SEQUENCE [LARGE SCALE GENOMIC DNA]</scope>
    <source>
        <strain evidence="5">ATCC 200175</strain>
    </source>
</reference>
<reference evidence="4 5" key="1">
    <citation type="submission" date="2014-06" db="EMBL/GenBank/DDBJ databases">
        <authorList>
            <consortium name="DOE Joint Genome Institute"/>
            <person name="Kuo A."/>
            <person name="Kohler A."/>
            <person name="Nagy L.G."/>
            <person name="Floudas D."/>
            <person name="Copeland A."/>
            <person name="Barry K.W."/>
            <person name="Cichocki N."/>
            <person name="Veneault-Fourrey C."/>
            <person name="LaButti K."/>
            <person name="Lindquist E.A."/>
            <person name="Lipzen A."/>
            <person name="Lundell T."/>
            <person name="Morin E."/>
            <person name="Murat C."/>
            <person name="Sun H."/>
            <person name="Tunlid A."/>
            <person name="Henrissat B."/>
            <person name="Grigoriev I.V."/>
            <person name="Hibbett D.S."/>
            <person name="Martin F."/>
            <person name="Nordberg H.P."/>
            <person name="Cantor M.N."/>
            <person name="Hua S.X."/>
        </authorList>
    </citation>
    <scope>NUCLEOTIDE SEQUENCE [LARGE SCALE GENOMIC DNA]</scope>
    <source>
        <strain evidence="4 5">ATCC 200175</strain>
    </source>
</reference>
<dbReference type="Pfam" id="PF14613">
    <property type="entry name" value="HAM1_C"/>
    <property type="match status" value="1"/>
</dbReference>
<dbReference type="OrthoDB" id="19394at2759"/>
<name>A0A0C9TS59_PAXIN</name>
<dbReference type="Proteomes" id="UP000053647">
    <property type="component" value="Unassembled WGS sequence"/>
</dbReference>
<sequence length="793" mass="88676">MDKISSIIAALDAGKLPTQGQINVIIDWTLENLVISPESPDIEKLSESGKILARGLREVLVAYKQLGTSKNYDNLLQDALWHLSEGDYSKTRVEAMDRGEAAADLEAFRSAVRTLLKILWQNVSGEGSQLLSDFASFTRLAMADLAEAIESQAGYAKQSLRELESEVQQGERDPLGRRHKTQEEEEADVKVKFEKTMDTVKETGSKAIGVGQSVKASAEETAERTSSRLLEVYYKVCDRAQSDEEYRRALSTLFDTASKWMNRTLDTAADVDQATSLDTFIDDPTEEKHLYHALHDLRTLVERLAGGKSLDDLFTKARICAADAKQDKDIKAWFNDFFAHVRKSLETPGYARTEDAHGKHKELGRRWKEFLDEETGAARKWKEDVHGFRRELREFQQGIARDSDLQSARRAHAKFAKHMEKSIVAGGQVALHSLSDEASWFWQDAFNVHAQRLLSVVKSIPIPRTEYVDPEVEFVLENLDVSSLNLLPGHVFIRNMTDVDITAPGEHGASTSTTFGTLTHIRLQAIQLTLKEVSFFYKDKTATVGPSEFTGIMEFNLPTQGLDVDFKFRLIPNTPQGLAERERLGRFFKVERVDVKLAENVTFEVKDSNHAILATLFKPILILRFREAVERTLEEQIRGLFDFADAIAYDVMRRSEVFQDTGLGPGPSIAAAMWSELGRMRRMEGGLLSGWKATGTGIVKEGLAHDAIIAMGVEPQILSGEKRGPLGVHAEPLSKRGLDVGEVLEEGRSVAQRVKATGQEGLKQVQTFKQSVQHKAAVERKRPGWESAAYDIV</sequence>
<keyword evidence="5" id="KW-1185">Reference proteome</keyword>
<evidence type="ECO:0000256" key="1">
    <source>
        <dbReference type="SAM" id="MobiDB-lite"/>
    </source>
</evidence>
<feature type="compositionally biased region" description="Basic and acidic residues" evidence="1">
    <location>
        <begin position="160"/>
        <end position="176"/>
    </location>
</feature>
<organism evidence="4 5">
    <name type="scientific">Paxillus involutus ATCC 200175</name>
    <dbReference type="NCBI Taxonomy" id="664439"/>
    <lineage>
        <taxon>Eukaryota</taxon>
        <taxon>Fungi</taxon>
        <taxon>Dikarya</taxon>
        <taxon>Basidiomycota</taxon>
        <taxon>Agaricomycotina</taxon>
        <taxon>Agaricomycetes</taxon>
        <taxon>Agaricomycetidae</taxon>
        <taxon>Boletales</taxon>
        <taxon>Paxilineae</taxon>
        <taxon>Paxillaceae</taxon>
        <taxon>Paxillus</taxon>
    </lineage>
</organism>
<evidence type="ECO:0000259" key="2">
    <source>
        <dbReference type="Pfam" id="PF14613"/>
    </source>
</evidence>
<dbReference type="PANTHER" id="PTHR31138">
    <property type="entry name" value="CHROMOSOME 19, WHOLE GENOME SHOTGUN SEQUENCE"/>
    <property type="match status" value="1"/>
</dbReference>
<feature type="domain" description="HAM1-like N-terminal" evidence="3">
    <location>
        <begin position="236"/>
        <end position="567"/>
    </location>
</feature>
<feature type="domain" description="HAM1-like N-terminal" evidence="3">
    <location>
        <begin position="6"/>
        <end position="223"/>
    </location>
</feature>
<dbReference type="HOGENOM" id="CLU_018362_0_0_1"/>
<dbReference type="InterPro" id="IPR045967">
    <property type="entry name" value="HAM1-like_N"/>
</dbReference>
<gene>
    <name evidence="4" type="ORF">PAXINDRAFT_163752</name>
</gene>
<feature type="domain" description="HAM1-like C-terminal" evidence="2">
    <location>
        <begin position="599"/>
        <end position="678"/>
    </location>
</feature>
<dbReference type="AlphaFoldDB" id="A0A0C9TS59"/>
<dbReference type="InterPro" id="IPR027842">
    <property type="entry name" value="HAM1-like_C"/>
</dbReference>
<evidence type="ECO:0000313" key="5">
    <source>
        <dbReference type="Proteomes" id="UP000053647"/>
    </source>
</evidence>
<evidence type="ECO:0000313" key="4">
    <source>
        <dbReference type="EMBL" id="KIJ13173.1"/>
    </source>
</evidence>
<dbReference type="PANTHER" id="PTHR31138:SF1">
    <property type="entry name" value="PDZ DOMAIN-CONTAINING PROTEIN"/>
    <property type="match status" value="1"/>
</dbReference>
<feature type="region of interest" description="Disordered" evidence="1">
    <location>
        <begin position="160"/>
        <end position="185"/>
    </location>
</feature>
<dbReference type="EMBL" id="KN819355">
    <property type="protein sequence ID" value="KIJ13173.1"/>
    <property type="molecule type" value="Genomic_DNA"/>
</dbReference>
<proteinExistence type="predicted"/>
<dbReference type="Pfam" id="PF19343">
    <property type="entry name" value="HAM1_N"/>
    <property type="match status" value="2"/>
</dbReference>
<accession>A0A0C9TS59</accession>